<gene>
    <name evidence="1" type="ordered locus">SRM_02174</name>
</gene>
<dbReference type="CDD" id="cd07067">
    <property type="entry name" value="HP_PGM_like"/>
    <property type="match status" value="1"/>
</dbReference>
<dbReference type="InterPro" id="IPR013078">
    <property type="entry name" value="His_Pase_superF_clade-1"/>
</dbReference>
<dbReference type="EMBL" id="FP565814">
    <property type="protein sequence ID" value="CBH25095.1"/>
    <property type="molecule type" value="Genomic_DNA"/>
</dbReference>
<dbReference type="InterPro" id="IPR029033">
    <property type="entry name" value="His_PPase_superfam"/>
</dbReference>
<dbReference type="SUPFAM" id="SSF53254">
    <property type="entry name" value="Phosphoglycerate mutase-like"/>
    <property type="match status" value="1"/>
</dbReference>
<organism evidence="1 2">
    <name type="scientific">Salinibacter ruber (strain M8)</name>
    <dbReference type="NCBI Taxonomy" id="761659"/>
    <lineage>
        <taxon>Bacteria</taxon>
        <taxon>Pseudomonadati</taxon>
        <taxon>Rhodothermota</taxon>
        <taxon>Rhodothermia</taxon>
        <taxon>Rhodothermales</taxon>
        <taxon>Salinibacteraceae</taxon>
        <taxon>Salinibacter</taxon>
    </lineage>
</organism>
<dbReference type="SMART" id="SM00855">
    <property type="entry name" value="PGAM"/>
    <property type="match status" value="1"/>
</dbReference>
<evidence type="ECO:0000313" key="2">
    <source>
        <dbReference type="Proteomes" id="UP000000933"/>
    </source>
</evidence>
<dbReference type="Gene3D" id="3.40.50.1240">
    <property type="entry name" value="Phosphoglycerate mutase-like"/>
    <property type="match status" value="1"/>
</dbReference>
<dbReference type="AlphaFoldDB" id="D5HAP0"/>
<dbReference type="InterPro" id="IPR051710">
    <property type="entry name" value="Phosphatase_SH3-domain"/>
</dbReference>
<accession>D5HAP0</accession>
<reference evidence="2" key="2">
    <citation type="submission" date="2010-04" db="EMBL/GenBank/DDBJ databases">
        <title>Genome sequence of Salinibacter ruber M8.</title>
        <authorList>
            <consortium name="Genoscope"/>
        </authorList>
    </citation>
    <scope>NUCLEOTIDE SEQUENCE [LARGE SCALE GENOMIC DNA]</scope>
    <source>
        <strain evidence="2">M8</strain>
    </source>
</reference>
<dbReference type="HOGENOM" id="CLU_042838_0_1_10"/>
<dbReference type="Pfam" id="PF00300">
    <property type="entry name" value="His_Phos_1"/>
    <property type="match status" value="1"/>
</dbReference>
<protein>
    <submittedName>
        <fullName evidence="1">Phosphoglycerate mutase family</fullName>
    </submittedName>
</protein>
<dbReference type="PANTHER" id="PTHR16469">
    <property type="entry name" value="UBIQUITIN-ASSOCIATED AND SH3 DOMAIN-CONTAINING BA-RELATED"/>
    <property type="match status" value="1"/>
</dbReference>
<dbReference type="Proteomes" id="UP000000933">
    <property type="component" value="Chromosome"/>
</dbReference>
<evidence type="ECO:0000313" key="1">
    <source>
        <dbReference type="EMBL" id="CBH25095.1"/>
    </source>
</evidence>
<dbReference type="KEGG" id="srm:SRM_02174"/>
<sequence>MSWGMFGKRGARRTAAAPIVVLFISVVTKRMQTLWLARHANRQDFADPNWAATADWPDDPGLSPDGVEQARQLGRRVDALDVDRIVASPYLRTVQTAHHVATTTGHGVLLEPGLGEWLNDDWFDDVPKTRALTALADRFGSVLPSSAPPCREPAYPESRHRALARLGATGTCLADRYADETLLLVGHGITVQGVLHGLVGSDVPDPGCPLASLTKVARRDGDWTVSLRNDTSHLENGTRAPDRLA</sequence>
<dbReference type="PANTHER" id="PTHR16469:SF27">
    <property type="entry name" value="UBIQUITIN-ASSOCIATED AND SH3 DOMAIN-CONTAINING BA-RELATED"/>
    <property type="match status" value="1"/>
</dbReference>
<proteinExistence type="predicted"/>
<reference evidence="1 2" key="1">
    <citation type="journal article" date="2010" name="ISME J.">
        <title>Fine-scale evolution: genomic, phenotypic and ecological differentiation in two coexisting Salinibacter ruber strains.</title>
        <authorList>
            <person name="Pena A."/>
            <person name="Teeling H."/>
            <person name="Huerta-Cepas J."/>
            <person name="Santos F."/>
            <person name="Yarza P."/>
            <person name="Brito-Echeverria J."/>
            <person name="Lucio M."/>
            <person name="Schmitt-Kopplin P."/>
            <person name="Meseguer I."/>
            <person name="Schenowitz C."/>
            <person name="Dossat C."/>
            <person name="Barbe V."/>
            <person name="Dopazo J."/>
            <person name="Rossello-Mora R."/>
            <person name="Schuler M."/>
            <person name="Glockner F.O."/>
            <person name="Amann R."/>
            <person name="Gabaldon T."/>
            <person name="Anton J."/>
        </authorList>
    </citation>
    <scope>NUCLEOTIDE SEQUENCE [LARGE SCALE GENOMIC DNA]</scope>
    <source>
        <strain evidence="1 2">M8</strain>
    </source>
</reference>
<name>D5HAP0_SALRM</name>